<protein>
    <submittedName>
        <fullName evidence="1">Protein FAR-RED ELONGATED HYPOCOTYL 3</fullName>
    </submittedName>
</protein>
<name>A0ABD1HZ81_SALDI</name>
<dbReference type="EMBL" id="JBEAFC010000004">
    <property type="protein sequence ID" value="KAL1560883.1"/>
    <property type="molecule type" value="Genomic_DNA"/>
</dbReference>
<comment type="caution">
    <text evidence="1">The sequence shown here is derived from an EMBL/GenBank/DDBJ whole genome shotgun (WGS) entry which is preliminary data.</text>
</comment>
<sequence length="196" mass="21307">MKLGEEGSLSLESYNLSVRALDEAFENCLNANYSNKNLLEAGPSTSPGILCIEDGIHSGSLSKTNKKKNTTKKRKVNMEPDVITAGTTDSLQQIEKLSSRPVNLDGFFGHHQGAPGMLNLMGPTRDSYFGNQPAIQGLGQLNSIAPTHDGYYGTQPALPGMGHMEFFRTTNFGYGIRQDDPNVRSAQLHDNAPRHA</sequence>
<gene>
    <name evidence="1" type="primary">FHY3</name>
    <name evidence="1" type="ORF">AAHA92_11045</name>
</gene>
<dbReference type="Proteomes" id="UP001567538">
    <property type="component" value="Unassembled WGS sequence"/>
</dbReference>
<reference evidence="1 2" key="1">
    <citation type="submission" date="2024-06" db="EMBL/GenBank/DDBJ databases">
        <title>A chromosome level genome sequence of Diviner's sage (Salvia divinorum).</title>
        <authorList>
            <person name="Ford S.A."/>
            <person name="Ro D.-K."/>
            <person name="Ness R.W."/>
            <person name="Phillips M.A."/>
        </authorList>
    </citation>
    <scope>NUCLEOTIDE SEQUENCE [LARGE SCALE GENOMIC DNA]</scope>
    <source>
        <strain evidence="1">SAF-2024a</strain>
        <tissue evidence="1">Leaf</tissue>
    </source>
</reference>
<proteinExistence type="predicted"/>
<keyword evidence="2" id="KW-1185">Reference proteome</keyword>
<evidence type="ECO:0000313" key="1">
    <source>
        <dbReference type="EMBL" id="KAL1560883.1"/>
    </source>
</evidence>
<dbReference type="AlphaFoldDB" id="A0ABD1HZ81"/>
<organism evidence="1 2">
    <name type="scientific">Salvia divinorum</name>
    <name type="common">Maria pastora</name>
    <name type="synonym">Diviner's sage</name>
    <dbReference type="NCBI Taxonomy" id="28513"/>
    <lineage>
        <taxon>Eukaryota</taxon>
        <taxon>Viridiplantae</taxon>
        <taxon>Streptophyta</taxon>
        <taxon>Embryophyta</taxon>
        <taxon>Tracheophyta</taxon>
        <taxon>Spermatophyta</taxon>
        <taxon>Magnoliopsida</taxon>
        <taxon>eudicotyledons</taxon>
        <taxon>Gunneridae</taxon>
        <taxon>Pentapetalae</taxon>
        <taxon>asterids</taxon>
        <taxon>lamiids</taxon>
        <taxon>Lamiales</taxon>
        <taxon>Lamiaceae</taxon>
        <taxon>Nepetoideae</taxon>
        <taxon>Mentheae</taxon>
        <taxon>Salviinae</taxon>
        <taxon>Salvia</taxon>
        <taxon>Salvia subgen. Calosphace</taxon>
    </lineage>
</organism>
<accession>A0ABD1HZ81</accession>
<evidence type="ECO:0000313" key="2">
    <source>
        <dbReference type="Proteomes" id="UP001567538"/>
    </source>
</evidence>